<keyword evidence="4" id="KW-0812">Transmembrane</keyword>
<dbReference type="PRINTS" id="PR00038">
    <property type="entry name" value="HTHLUXR"/>
</dbReference>
<keyword evidence="4" id="KW-1133">Transmembrane helix</keyword>
<dbReference type="Pfam" id="PF00196">
    <property type="entry name" value="GerE"/>
    <property type="match status" value="1"/>
</dbReference>
<evidence type="ECO:0000256" key="1">
    <source>
        <dbReference type="ARBA" id="ARBA00023015"/>
    </source>
</evidence>
<dbReference type="EMBL" id="JAYMFF010000004">
    <property type="protein sequence ID" value="MEC4175465.1"/>
    <property type="molecule type" value="Genomic_DNA"/>
</dbReference>
<keyword evidence="2" id="KW-0238">DNA-binding</keyword>
<sequence>MVRSLFGLDLTAVALVSLLVLYAVLMAALLLARGRKVEHVIRGPFASEADIAMVRRDLLAERYPSLSAREGDVLLLLLQGYSNARIARELVISDNTVKTHVRHIYEKMGVGSRHDVLELAAAIRLEQR</sequence>
<keyword evidence="3" id="KW-0804">Transcription</keyword>
<dbReference type="PROSITE" id="PS00622">
    <property type="entry name" value="HTH_LUXR_1"/>
    <property type="match status" value="1"/>
</dbReference>
<evidence type="ECO:0000259" key="5">
    <source>
        <dbReference type="PROSITE" id="PS50043"/>
    </source>
</evidence>
<dbReference type="CDD" id="cd06170">
    <property type="entry name" value="LuxR_C_like"/>
    <property type="match status" value="1"/>
</dbReference>
<dbReference type="PROSITE" id="PS50043">
    <property type="entry name" value="HTH_LUXR_2"/>
    <property type="match status" value="1"/>
</dbReference>
<dbReference type="SMART" id="SM00421">
    <property type="entry name" value="HTH_LUXR"/>
    <property type="match status" value="1"/>
</dbReference>
<keyword evidence="7" id="KW-1185">Reference proteome</keyword>
<dbReference type="InterPro" id="IPR016032">
    <property type="entry name" value="Sig_transdc_resp-reg_C-effctor"/>
</dbReference>
<dbReference type="SUPFAM" id="SSF46894">
    <property type="entry name" value="C-terminal effector domain of the bipartite response regulators"/>
    <property type="match status" value="1"/>
</dbReference>
<name>A0ABU6IG98_9ACTN</name>
<accession>A0ABU6IG98</accession>
<proteinExistence type="predicted"/>
<organism evidence="6 7">
    <name type="scientific">Adlercreutzia wanghongyangiae</name>
    <dbReference type="NCBI Taxonomy" id="3111451"/>
    <lineage>
        <taxon>Bacteria</taxon>
        <taxon>Bacillati</taxon>
        <taxon>Actinomycetota</taxon>
        <taxon>Coriobacteriia</taxon>
        <taxon>Eggerthellales</taxon>
        <taxon>Eggerthellaceae</taxon>
        <taxon>Adlercreutzia</taxon>
    </lineage>
</organism>
<dbReference type="PANTHER" id="PTHR44688">
    <property type="entry name" value="DNA-BINDING TRANSCRIPTIONAL ACTIVATOR DEVR_DOSR"/>
    <property type="match status" value="1"/>
</dbReference>
<dbReference type="InterPro" id="IPR000792">
    <property type="entry name" value="Tscrpt_reg_LuxR_C"/>
</dbReference>
<evidence type="ECO:0000313" key="6">
    <source>
        <dbReference type="EMBL" id="MEC4175465.1"/>
    </source>
</evidence>
<protein>
    <submittedName>
        <fullName evidence="6">Helix-turn-helix transcriptional regulator</fullName>
    </submittedName>
</protein>
<keyword evidence="4" id="KW-0472">Membrane</keyword>
<feature type="domain" description="HTH luxR-type" evidence="5">
    <location>
        <begin position="59"/>
        <end position="124"/>
    </location>
</feature>
<dbReference type="Gene3D" id="1.10.10.10">
    <property type="entry name" value="Winged helix-like DNA-binding domain superfamily/Winged helix DNA-binding domain"/>
    <property type="match status" value="1"/>
</dbReference>
<keyword evidence="1" id="KW-0805">Transcription regulation</keyword>
<evidence type="ECO:0000313" key="7">
    <source>
        <dbReference type="Proteomes" id="UP001349994"/>
    </source>
</evidence>
<dbReference type="InterPro" id="IPR036388">
    <property type="entry name" value="WH-like_DNA-bd_sf"/>
</dbReference>
<comment type="caution">
    <text evidence="6">The sequence shown here is derived from an EMBL/GenBank/DDBJ whole genome shotgun (WGS) entry which is preliminary data.</text>
</comment>
<gene>
    <name evidence="6" type="ORF">VIN30_03270</name>
</gene>
<evidence type="ECO:0000256" key="4">
    <source>
        <dbReference type="SAM" id="Phobius"/>
    </source>
</evidence>
<dbReference type="PANTHER" id="PTHR44688:SF16">
    <property type="entry name" value="DNA-BINDING TRANSCRIPTIONAL ACTIVATOR DEVR_DOSR"/>
    <property type="match status" value="1"/>
</dbReference>
<evidence type="ECO:0000256" key="3">
    <source>
        <dbReference type="ARBA" id="ARBA00023163"/>
    </source>
</evidence>
<feature type="transmembrane region" description="Helical" evidence="4">
    <location>
        <begin position="12"/>
        <end position="32"/>
    </location>
</feature>
<dbReference type="RefSeq" id="WP_326423687.1">
    <property type="nucleotide sequence ID" value="NZ_JAYMFF010000004.1"/>
</dbReference>
<reference evidence="6 7" key="1">
    <citation type="submission" date="2024-01" db="EMBL/GenBank/DDBJ databases">
        <title>novel species in genus Adlercreutzia.</title>
        <authorList>
            <person name="Liu X."/>
        </authorList>
    </citation>
    <scope>NUCLEOTIDE SEQUENCE [LARGE SCALE GENOMIC DNA]</scope>
    <source>
        <strain evidence="6 7">R7</strain>
    </source>
</reference>
<dbReference type="Proteomes" id="UP001349994">
    <property type="component" value="Unassembled WGS sequence"/>
</dbReference>
<evidence type="ECO:0000256" key="2">
    <source>
        <dbReference type="ARBA" id="ARBA00023125"/>
    </source>
</evidence>